<keyword evidence="5" id="KW-1185">Reference proteome</keyword>
<feature type="chain" id="PRO_5013436504" description="Outer membrane lipoprotein Blc" evidence="2">
    <location>
        <begin position="21"/>
        <end position="182"/>
    </location>
</feature>
<dbReference type="InterPro" id="IPR022271">
    <property type="entry name" value="Lipocalin_ApoD"/>
</dbReference>
<dbReference type="InterPro" id="IPR002446">
    <property type="entry name" value="Lipocalin_bac"/>
</dbReference>
<dbReference type="InterPro" id="IPR000566">
    <property type="entry name" value="Lipocln_cytosolic_FA-bd_dom"/>
</dbReference>
<comment type="subcellular location">
    <subcellularLocation>
        <location evidence="2">Cell outer membrane</location>
    </subcellularLocation>
</comment>
<dbReference type="PANTHER" id="PTHR10612:SF34">
    <property type="entry name" value="APOLIPOPROTEIN D"/>
    <property type="match status" value="1"/>
</dbReference>
<evidence type="ECO:0000256" key="2">
    <source>
        <dbReference type="PIRNR" id="PIRNR036893"/>
    </source>
</evidence>
<feature type="signal peptide" evidence="2">
    <location>
        <begin position="1"/>
        <end position="20"/>
    </location>
</feature>
<dbReference type="STRING" id="1604334.SAMN05421546_0696"/>
<proteinExistence type="inferred from homology"/>
<dbReference type="Gene3D" id="2.40.128.20">
    <property type="match status" value="1"/>
</dbReference>
<dbReference type="PIRSF" id="PIRSF036893">
    <property type="entry name" value="Lipocalin_ApoD"/>
    <property type="match status" value="1"/>
</dbReference>
<evidence type="ECO:0000256" key="1">
    <source>
        <dbReference type="ARBA" id="ARBA00006889"/>
    </source>
</evidence>
<comment type="similarity">
    <text evidence="1 2">Belongs to the calycin superfamily. Lipocalin family.</text>
</comment>
<protein>
    <recommendedName>
        <fullName evidence="2">Outer membrane lipoprotein Blc</fullName>
    </recommendedName>
</protein>
<dbReference type="Pfam" id="PF08212">
    <property type="entry name" value="Lipocalin_2"/>
    <property type="match status" value="1"/>
</dbReference>
<dbReference type="PROSITE" id="PS00213">
    <property type="entry name" value="LIPOCALIN"/>
    <property type="match status" value="1"/>
</dbReference>
<feature type="domain" description="Lipocalin/cytosolic fatty-acid binding" evidence="3">
    <location>
        <begin position="33"/>
        <end position="176"/>
    </location>
</feature>
<dbReference type="EMBL" id="FTLW01000002">
    <property type="protein sequence ID" value="SIQ15693.1"/>
    <property type="molecule type" value="Genomic_DNA"/>
</dbReference>
<reference evidence="5" key="1">
    <citation type="submission" date="2017-01" db="EMBL/GenBank/DDBJ databases">
        <authorList>
            <person name="Varghese N."/>
            <person name="Submissions S."/>
        </authorList>
    </citation>
    <scope>NUCLEOTIDE SEQUENCE [LARGE SCALE GENOMIC DNA]</scope>
    <source>
        <strain evidence="5">UM1</strain>
    </source>
</reference>
<dbReference type="AlphaFoldDB" id="A0A1N6QGD5"/>
<name>A0A1N6QGD5_9GAMM</name>
<dbReference type="PANTHER" id="PTHR10612">
    <property type="entry name" value="APOLIPOPROTEIN D"/>
    <property type="match status" value="1"/>
</dbReference>
<dbReference type="Proteomes" id="UP000241788">
    <property type="component" value="Unassembled WGS sequence"/>
</dbReference>
<dbReference type="PRINTS" id="PR01171">
    <property type="entry name" value="BCTLIPOCALIN"/>
</dbReference>
<organism evidence="4 5">
    <name type="scientific">Solilutibacter tolerans</name>
    <dbReference type="NCBI Taxonomy" id="1604334"/>
    <lineage>
        <taxon>Bacteria</taxon>
        <taxon>Pseudomonadati</taxon>
        <taxon>Pseudomonadota</taxon>
        <taxon>Gammaproteobacteria</taxon>
        <taxon>Lysobacterales</taxon>
        <taxon>Lysobacteraceae</taxon>
        <taxon>Solilutibacter</taxon>
    </lineage>
</organism>
<keyword evidence="2 4" id="KW-0449">Lipoprotein</keyword>
<dbReference type="InterPro" id="IPR047202">
    <property type="entry name" value="Lipocalin_Blc-like_dom"/>
</dbReference>
<comment type="subunit">
    <text evidence="2">Homodimer.</text>
</comment>
<accession>A0A1N6QGD5</accession>
<evidence type="ECO:0000313" key="4">
    <source>
        <dbReference type="EMBL" id="SIQ15693.1"/>
    </source>
</evidence>
<keyword evidence="2" id="KW-0446">Lipid-binding</keyword>
<dbReference type="GO" id="GO:0006950">
    <property type="term" value="P:response to stress"/>
    <property type="evidence" value="ECO:0007669"/>
    <property type="project" value="UniProtKB-ARBA"/>
</dbReference>
<sequence>MFRSCMIALCLLLPGGMAMAQPATLPNQAVSTLNLERYSGQWHEIAHLPMFFQRKCVANITATYTLRDDGQVDVRNACDQADGERIVSQGRARRVPDQPGQLEVRFAPAWLSWLPMTWADYWVIEIDPDYQWAVVGGPSRDYLWVLSRTPQMARADFEAIRQRAAQRGYPVARLVLPRDVLR</sequence>
<gene>
    <name evidence="4" type="ORF">SAMN05421546_0696</name>
</gene>
<dbReference type="GO" id="GO:0009279">
    <property type="term" value="C:cell outer membrane"/>
    <property type="evidence" value="ECO:0007669"/>
    <property type="project" value="UniProtKB-SubCell"/>
</dbReference>
<comment type="function">
    <text evidence="2">Involved in the storage or transport of lipids necessary for membrane maintenance under stressful conditions. Displays a binding preference for lysophospholipids.</text>
</comment>
<dbReference type="SUPFAM" id="SSF50814">
    <property type="entry name" value="Lipocalins"/>
    <property type="match status" value="1"/>
</dbReference>
<keyword evidence="2" id="KW-0732">Signal</keyword>
<dbReference type="InterPro" id="IPR022272">
    <property type="entry name" value="Lipocalin_CS"/>
</dbReference>
<evidence type="ECO:0000259" key="3">
    <source>
        <dbReference type="Pfam" id="PF08212"/>
    </source>
</evidence>
<dbReference type="InterPro" id="IPR012674">
    <property type="entry name" value="Calycin"/>
</dbReference>
<dbReference type="GO" id="GO:0008289">
    <property type="term" value="F:lipid binding"/>
    <property type="evidence" value="ECO:0007669"/>
    <property type="project" value="UniProtKB-UniRule"/>
</dbReference>
<dbReference type="RefSeq" id="WP_425476638.1">
    <property type="nucleotide sequence ID" value="NZ_FTLW01000002.1"/>
</dbReference>
<dbReference type="CDD" id="cd19438">
    <property type="entry name" value="lipocalin_Blc-like"/>
    <property type="match status" value="1"/>
</dbReference>
<keyword evidence="2" id="KW-0472">Membrane</keyword>
<evidence type="ECO:0000313" key="5">
    <source>
        <dbReference type="Proteomes" id="UP000241788"/>
    </source>
</evidence>
<keyword evidence="2" id="KW-0998">Cell outer membrane</keyword>